<evidence type="ECO:0000256" key="1">
    <source>
        <dbReference type="PIRSR" id="PIRSR620023-1"/>
    </source>
</evidence>
<name>A0A5B9PAY7_9BACT</name>
<dbReference type="GO" id="GO:0016757">
    <property type="term" value="F:glycosyltransferase activity"/>
    <property type="evidence" value="ECO:0007669"/>
    <property type="project" value="TreeGrafter"/>
</dbReference>
<dbReference type="PROSITE" id="PS51186">
    <property type="entry name" value="GNAT"/>
    <property type="match status" value="1"/>
</dbReference>
<dbReference type="Proteomes" id="UP000322214">
    <property type="component" value="Chromosome"/>
</dbReference>
<dbReference type="InterPro" id="IPR000182">
    <property type="entry name" value="GNAT_dom"/>
</dbReference>
<dbReference type="Gene3D" id="3.40.50.2000">
    <property type="entry name" value="Glycogen Phosphorylase B"/>
    <property type="match status" value="1"/>
</dbReference>
<feature type="active site" description="Proton acceptor" evidence="1">
    <location>
        <position position="29"/>
    </location>
</feature>
<feature type="domain" description="N-acetyltransferase" evidence="3">
    <location>
        <begin position="355"/>
        <end position="509"/>
    </location>
</feature>
<dbReference type="EMBL" id="CP042912">
    <property type="protein sequence ID" value="QEG23498.1"/>
    <property type="molecule type" value="Genomic_DNA"/>
</dbReference>
<gene>
    <name evidence="4" type="primary">pseG</name>
    <name evidence="4" type="ORF">MFFC18_33970</name>
</gene>
<dbReference type="Gene3D" id="3.40.50.11190">
    <property type="match status" value="1"/>
</dbReference>
<accession>A0A5B9PAY7</accession>
<dbReference type="RefSeq" id="WP_084416742.1">
    <property type="nucleotide sequence ID" value="NZ_CP042912.1"/>
</dbReference>
<keyword evidence="5" id="KW-1185">Reference proteome</keyword>
<dbReference type="InterPro" id="IPR016181">
    <property type="entry name" value="Acyl_CoA_acyltransferase"/>
</dbReference>
<organism evidence="4 5">
    <name type="scientific">Mariniblastus fucicola</name>
    <dbReference type="NCBI Taxonomy" id="980251"/>
    <lineage>
        <taxon>Bacteria</taxon>
        <taxon>Pseudomonadati</taxon>
        <taxon>Planctomycetota</taxon>
        <taxon>Planctomycetia</taxon>
        <taxon>Pirellulales</taxon>
        <taxon>Pirellulaceae</taxon>
        <taxon>Mariniblastus</taxon>
    </lineage>
</organism>
<reference evidence="4 5" key="1">
    <citation type="submission" date="2019-08" db="EMBL/GenBank/DDBJ databases">
        <title>Deep-cultivation of Planctomycetes and their phenomic and genomic characterization uncovers novel biology.</title>
        <authorList>
            <person name="Wiegand S."/>
            <person name="Jogler M."/>
            <person name="Boedeker C."/>
            <person name="Pinto D."/>
            <person name="Vollmers J."/>
            <person name="Rivas-Marin E."/>
            <person name="Kohn T."/>
            <person name="Peeters S.H."/>
            <person name="Heuer A."/>
            <person name="Rast P."/>
            <person name="Oberbeckmann S."/>
            <person name="Bunk B."/>
            <person name="Jeske O."/>
            <person name="Meyerdierks A."/>
            <person name="Storesund J.E."/>
            <person name="Kallscheuer N."/>
            <person name="Luecker S."/>
            <person name="Lage O.M."/>
            <person name="Pohl T."/>
            <person name="Merkel B.J."/>
            <person name="Hornburger P."/>
            <person name="Mueller R.-W."/>
            <person name="Bruemmer F."/>
            <person name="Labrenz M."/>
            <person name="Spormann A.M."/>
            <person name="Op den Camp H."/>
            <person name="Overmann J."/>
            <person name="Amann R."/>
            <person name="Jetten M.S.M."/>
            <person name="Mascher T."/>
            <person name="Medema M.H."/>
            <person name="Devos D.P."/>
            <person name="Kaster A.-K."/>
            <person name="Ovreas L."/>
            <person name="Rohde M."/>
            <person name="Galperin M.Y."/>
            <person name="Jogler C."/>
        </authorList>
    </citation>
    <scope>NUCLEOTIDE SEQUENCE [LARGE SCALE GENOMIC DNA]</scope>
    <source>
        <strain evidence="4 5">FC18</strain>
    </source>
</reference>
<dbReference type="AlphaFoldDB" id="A0A5B9PAY7"/>
<protein>
    <submittedName>
        <fullName evidence="4">UDP-2,4-diacetamido-2,4, 6-trideoxy-beta-L-altropyranose hydrolase</fullName>
        <ecNumber evidence="4">3.6.1.57</ecNumber>
    </submittedName>
</protein>
<dbReference type="PANTHER" id="PTHR21015">
    <property type="entry name" value="UDP-N-ACETYLGLUCOSAMINE--N-ACETYLMURAMYL-(PENTAPEPTIDE) PYROPHOSPHORYL-UNDECAPRENOL N-ACETYLGLUCOSAMINE TRANSFERASE 1"/>
    <property type="match status" value="1"/>
</dbReference>
<dbReference type="InterPro" id="IPR020023">
    <property type="entry name" value="PseG"/>
</dbReference>
<evidence type="ECO:0000313" key="4">
    <source>
        <dbReference type="EMBL" id="QEG23498.1"/>
    </source>
</evidence>
<proteinExistence type="predicted"/>
<dbReference type="KEGG" id="mff:MFFC18_33970"/>
<feature type="binding site" evidence="2">
    <location>
        <position position="162"/>
    </location>
    <ligand>
        <name>substrate</name>
    </ligand>
</feature>
<keyword evidence="4" id="KW-0378">Hydrolase</keyword>
<dbReference type="GO" id="GO:0016747">
    <property type="term" value="F:acyltransferase activity, transferring groups other than amino-acyl groups"/>
    <property type="evidence" value="ECO:0007669"/>
    <property type="project" value="InterPro"/>
</dbReference>
<dbReference type="Pfam" id="PF13302">
    <property type="entry name" value="Acetyltransf_3"/>
    <property type="match status" value="1"/>
</dbReference>
<dbReference type="STRING" id="980251.GCA_001642875_02677"/>
<sequence>MSRTLTPTRTELMNVVIRADAGPAIGTGHVMRMMALGEACCKLGAGVTMLCGQIPAGLVQRLIRCGIDVHQLKSPTCDQNDAAETMAFARQQSADWIVLDGYGFCSQYQHAMSKSEAVLMMMDDGEIADRNSVDVVLNQNAYAAAELGDKGMLAGCEFTLLRSEFLSASASEPKSIRQTARRILVTLGGCDDANWTMRVLKAMSFGGSQKLIVDVVVGAGYRHFQSLMDLKKVLPFTIRIHRNVDRMVDVMRRVDFAITAGGSTCYELARCGVPSLAIPVADNQIPIVEALEKYGTLTAFDPDGEDQECSSRLTRMIRDLSLDAVTRDRMSQAGRTLVDGKGAFRIARQMANWGLKLREAEMSDAEVLLAWRNDPEVRSVSFNSDRMSLETFRIWLQKKMENQQTRRWIAETRNGLPIGQVCLEFENPQQAVIELTLDHTRRGKGLGRTIIERACKLGFEENPLMDSVVARICPGNVASERAFRSVGFVQTQPTMINKKLAFQFVLWRDAANRQRRAVA</sequence>
<evidence type="ECO:0000313" key="5">
    <source>
        <dbReference type="Proteomes" id="UP000322214"/>
    </source>
</evidence>
<dbReference type="SUPFAM" id="SSF55729">
    <property type="entry name" value="Acyl-CoA N-acyltransferases (Nat)"/>
    <property type="match status" value="1"/>
</dbReference>
<evidence type="ECO:0000259" key="3">
    <source>
        <dbReference type="PROSITE" id="PS51186"/>
    </source>
</evidence>
<dbReference type="PANTHER" id="PTHR21015:SF22">
    <property type="entry name" value="GLYCOSYLTRANSFERASE"/>
    <property type="match status" value="1"/>
</dbReference>
<evidence type="ECO:0000256" key="2">
    <source>
        <dbReference type="PIRSR" id="PIRSR620023-2"/>
    </source>
</evidence>
<dbReference type="NCBIfam" id="TIGR03590">
    <property type="entry name" value="PseG"/>
    <property type="match status" value="1"/>
</dbReference>
<dbReference type="GO" id="GO:0016787">
    <property type="term" value="F:hydrolase activity"/>
    <property type="evidence" value="ECO:0007669"/>
    <property type="project" value="UniProtKB-KW"/>
</dbReference>
<dbReference type="OrthoDB" id="9805604at2"/>
<feature type="binding site" evidence="2">
    <location>
        <position position="267"/>
    </location>
    <ligand>
        <name>substrate</name>
    </ligand>
</feature>
<dbReference type="Gene3D" id="3.40.630.30">
    <property type="match status" value="1"/>
</dbReference>
<dbReference type="SUPFAM" id="SSF53756">
    <property type="entry name" value="UDP-Glycosyltransferase/glycogen phosphorylase"/>
    <property type="match status" value="1"/>
</dbReference>
<dbReference type="EC" id="3.6.1.57" evidence="4"/>